<proteinExistence type="predicted"/>
<protein>
    <submittedName>
        <fullName evidence="1">Putative ovule protein</fullName>
    </submittedName>
</protein>
<dbReference type="EMBL" id="GEDG01012215">
    <property type="protein sequence ID" value="JAP26447.1"/>
    <property type="molecule type" value="Transcribed_RNA"/>
</dbReference>
<dbReference type="AlphaFoldDB" id="A0A0V0I1I9"/>
<sequence>MLGNFVIISMVTYEQCEERDQRMVANPISPKFSRTLIIQEPALVCNSTKDCYISRWLTSNMFIVAKGGGCRTTSQ</sequence>
<accession>A0A0V0I1I9</accession>
<reference evidence="1" key="1">
    <citation type="submission" date="2015-12" db="EMBL/GenBank/DDBJ databases">
        <title>Gene expression during late stages of embryo sac development: a critical building block for successful pollen-pistil interactions.</title>
        <authorList>
            <person name="Liu Y."/>
            <person name="Joly V."/>
            <person name="Sabar M."/>
            <person name="Matton D.P."/>
        </authorList>
    </citation>
    <scope>NUCLEOTIDE SEQUENCE</scope>
</reference>
<organism evidence="1">
    <name type="scientific">Solanum chacoense</name>
    <name type="common">Chaco potato</name>
    <dbReference type="NCBI Taxonomy" id="4108"/>
    <lineage>
        <taxon>Eukaryota</taxon>
        <taxon>Viridiplantae</taxon>
        <taxon>Streptophyta</taxon>
        <taxon>Embryophyta</taxon>
        <taxon>Tracheophyta</taxon>
        <taxon>Spermatophyta</taxon>
        <taxon>Magnoliopsida</taxon>
        <taxon>eudicotyledons</taxon>
        <taxon>Gunneridae</taxon>
        <taxon>Pentapetalae</taxon>
        <taxon>asterids</taxon>
        <taxon>lamiids</taxon>
        <taxon>Solanales</taxon>
        <taxon>Solanaceae</taxon>
        <taxon>Solanoideae</taxon>
        <taxon>Solaneae</taxon>
        <taxon>Solanum</taxon>
    </lineage>
</organism>
<evidence type="ECO:0000313" key="1">
    <source>
        <dbReference type="EMBL" id="JAP26447.1"/>
    </source>
</evidence>
<name>A0A0V0I1I9_SOLCH</name>